<evidence type="ECO:0000256" key="8">
    <source>
        <dbReference type="HAMAP-Rule" id="MF_00011"/>
    </source>
</evidence>
<dbReference type="GO" id="GO:0005737">
    <property type="term" value="C:cytoplasm"/>
    <property type="evidence" value="ECO:0007669"/>
    <property type="project" value="UniProtKB-SubCell"/>
</dbReference>
<dbReference type="InterPro" id="IPR033128">
    <property type="entry name" value="Adenylosuccin_syn_Lys_AS"/>
</dbReference>
<feature type="binding site" evidence="8">
    <location>
        <position position="13"/>
    </location>
    <ligand>
        <name>Mg(2+)</name>
        <dbReference type="ChEBI" id="CHEBI:18420"/>
    </ligand>
</feature>
<feature type="binding site" evidence="8">
    <location>
        <begin position="413"/>
        <end position="415"/>
    </location>
    <ligand>
        <name>GTP</name>
        <dbReference type="ChEBI" id="CHEBI:37565"/>
    </ligand>
</feature>
<evidence type="ECO:0000313" key="11">
    <source>
        <dbReference type="EMBL" id="AWK74097.1"/>
    </source>
</evidence>
<keyword evidence="3 8" id="KW-0479">Metal-binding</keyword>
<dbReference type="PANTHER" id="PTHR11846:SF0">
    <property type="entry name" value="ADENYLOSUCCINATE SYNTHETASE"/>
    <property type="match status" value="1"/>
</dbReference>
<sequence>MPAIVLIGAQWGDEGKGKATDLLGGRLQWVVRYQGGNNAGHTVVLPNGDKFALHLIPSGILTPGVTNVIGNGVVVDPGVLLTELAGLDERGVDTSKLLLSADAHLIMPYHVAIDKVTERFLGAKKIGTTGRGIGPCYQDKIARVGVRVQDVLDEKILTQKVEAALEFKNQVLAKIYNRKALDPQQVVDEVLEQANGFKHRIADTRLQLNEALERGETVLLEGSQGTLLDVDHGTYPYVTSSNPTSGGAAVGSGIGPTKITTVLGILKAYTTRVGSGPFPTELFDEHGEYLAKTGGEVGVTTGRARRTGWFDAVIARYATRVNGITDYFLTKLDVLSSLDTIPICVAYDIDGVRHEEMPMSQTDVHHATPIYEEMPGWWEDISHARTFEELPKNAQNYVLRLEELSGAYISCIGVGPGRDETIVRRDVVR</sequence>
<dbReference type="UniPathway" id="UPA00075">
    <property type="reaction ID" value="UER00335"/>
</dbReference>
<dbReference type="Gene3D" id="1.10.300.10">
    <property type="entry name" value="Adenylosuccinate Synthetase, subunit A, domain 2"/>
    <property type="match status" value="1"/>
</dbReference>
<evidence type="ECO:0000256" key="6">
    <source>
        <dbReference type="ARBA" id="ARBA00022842"/>
    </source>
</evidence>
<comment type="subcellular location">
    <subcellularLocation>
        <location evidence="8">Cytoplasm</location>
    </subcellularLocation>
</comment>
<feature type="binding site" description="in other chain" evidence="8">
    <location>
        <position position="303"/>
    </location>
    <ligand>
        <name>IMP</name>
        <dbReference type="ChEBI" id="CHEBI:58053"/>
        <note>ligand shared between dimeric partners</note>
    </ligand>
</feature>
<dbReference type="SMART" id="SM00788">
    <property type="entry name" value="Adenylsucc_synt"/>
    <property type="match status" value="1"/>
</dbReference>
<dbReference type="PROSITE" id="PS01266">
    <property type="entry name" value="ADENYLOSUCCIN_SYN_1"/>
    <property type="match status" value="1"/>
</dbReference>
<dbReference type="Proteomes" id="UP000245711">
    <property type="component" value="Chromosome"/>
</dbReference>
<feature type="active site" evidence="9">
    <location>
        <position position="140"/>
    </location>
</feature>
<accession>A0A2S2BZP4</accession>
<comment type="cofactor">
    <cofactor evidence="8">
        <name>Mg(2+)</name>
        <dbReference type="ChEBI" id="CHEBI:18420"/>
    </cofactor>
    <text evidence="8">Binds 1 Mg(2+) ion per subunit.</text>
</comment>
<comment type="function">
    <text evidence="8">Plays an important role in the de novo pathway of purine nucleotide biosynthesis. Catalyzes the first committed step in the biosynthesis of AMP from IMP.</text>
</comment>
<protein>
    <recommendedName>
        <fullName evidence="8 10">Adenylosuccinate synthetase</fullName>
        <shortName evidence="8">AMPSase</shortName>
        <shortName evidence="8">AdSS</shortName>
        <ecNumber evidence="8 10">6.3.4.4</ecNumber>
    </recommendedName>
    <alternativeName>
        <fullName evidence="8">IMP--aspartate ligase</fullName>
    </alternativeName>
</protein>
<comment type="pathway">
    <text evidence="8 10">Purine metabolism; AMP biosynthesis via de novo pathway; AMP from IMP: step 1/2.</text>
</comment>
<dbReference type="NCBIfam" id="NF002223">
    <property type="entry name" value="PRK01117.1"/>
    <property type="match status" value="1"/>
</dbReference>
<feature type="binding site" description="in other chain" evidence="8">
    <location>
        <position position="129"/>
    </location>
    <ligand>
        <name>IMP</name>
        <dbReference type="ChEBI" id="CHEBI:58053"/>
        <note>ligand shared between dimeric partners</note>
    </ligand>
</feature>
<dbReference type="HAMAP" id="MF_00011">
    <property type="entry name" value="Adenylosucc_synth"/>
    <property type="match status" value="1"/>
</dbReference>
<feature type="binding site" evidence="8">
    <location>
        <begin position="331"/>
        <end position="333"/>
    </location>
    <ligand>
        <name>GTP</name>
        <dbReference type="ChEBI" id="CHEBI:37565"/>
    </ligand>
</feature>
<dbReference type="OrthoDB" id="9807553at2"/>
<evidence type="ECO:0000256" key="3">
    <source>
        <dbReference type="ARBA" id="ARBA00022723"/>
    </source>
</evidence>
<dbReference type="FunFam" id="3.90.170.10:FF:000001">
    <property type="entry name" value="Adenylosuccinate synthetase"/>
    <property type="match status" value="1"/>
</dbReference>
<keyword evidence="5 8" id="KW-0658">Purine biosynthesis</keyword>
<feature type="binding site" evidence="8">
    <location>
        <begin position="299"/>
        <end position="305"/>
    </location>
    <ligand>
        <name>substrate</name>
    </ligand>
</feature>
<dbReference type="NCBIfam" id="TIGR00184">
    <property type="entry name" value="purA"/>
    <property type="match status" value="1"/>
</dbReference>
<feature type="binding site" description="in other chain" evidence="8">
    <location>
        <position position="224"/>
    </location>
    <ligand>
        <name>IMP</name>
        <dbReference type="ChEBI" id="CHEBI:58053"/>
        <note>ligand shared between dimeric partners</note>
    </ligand>
</feature>
<dbReference type="GO" id="GO:0004019">
    <property type="term" value="F:adenylosuccinate synthase activity"/>
    <property type="evidence" value="ECO:0007669"/>
    <property type="project" value="UniProtKB-UniRule"/>
</dbReference>
<dbReference type="GO" id="GO:0005525">
    <property type="term" value="F:GTP binding"/>
    <property type="evidence" value="ECO:0007669"/>
    <property type="project" value="UniProtKB-UniRule"/>
</dbReference>
<dbReference type="InterPro" id="IPR001114">
    <property type="entry name" value="Adenylosuccinate_synthetase"/>
</dbReference>
<dbReference type="KEGG" id="roz:CBI38_23640"/>
<dbReference type="InterPro" id="IPR042109">
    <property type="entry name" value="Adenylosuccinate_synth_dom1"/>
</dbReference>
<feature type="active site" description="Proton acceptor" evidence="8">
    <location>
        <position position="13"/>
    </location>
</feature>
<evidence type="ECO:0000256" key="9">
    <source>
        <dbReference type="PROSITE-ProRule" id="PRU10134"/>
    </source>
</evidence>
<dbReference type="InterPro" id="IPR042110">
    <property type="entry name" value="Adenylosuccinate_synth_dom2"/>
</dbReference>
<feature type="binding site" description="in other chain" evidence="8">
    <location>
        <begin position="13"/>
        <end position="16"/>
    </location>
    <ligand>
        <name>IMP</name>
        <dbReference type="ChEBI" id="CHEBI:58053"/>
        <note>ligand shared between dimeric partners</note>
    </ligand>
</feature>
<dbReference type="Pfam" id="PF00709">
    <property type="entry name" value="Adenylsucc_synt"/>
    <property type="match status" value="1"/>
</dbReference>
<dbReference type="GO" id="GO:0046040">
    <property type="term" value="P:IMP metabolic process"/>
    <property type="evidence" value="ECO:0007669"/>
    <property type="project" value="TreeGrafter"/>
</dbReference>
<dbReference type="FunFam" id="1.10.300.10:FF:000001">
    <property type="entry name" value="Adenylosuccinate synthetase"/>
    <property type="match status" value="1"/>
</dbReference>
<dbReference type="Proteomes" id="UP001185863">
    <property type="component" value="Unassembled WGS sequence"/>
</dbReference>
<feature type="active site" description="Proton donor" evidence="8">
    <location>
        <position position="41"/>
    </location>
</feature>
<proteinExistence type="inferred from homology"/>
<dbReference type="GO" id="GO:0000287">
    <property type="term" value="F:magnesium ion binding"/>
    <property type="evidence" value="ECO:0007669"/>
    <property type="project" value="UniProtKB-UniRule"/>
</dbReference>
<keyword evidence="8" id="KW-0963">Cytoplasm</keyword>
<dbReference type="EMBL" id="CP021354">
    <property type="protein sequence ID" value="AWK74097.1"/>
    <property type="molecule type" value="Genomic_DNA"/>
</dbReference>
<comment type="catalytic activity">
    <reaction evidence="8 10">
        <text>IMP + L-aspartate + GTP = N(6)-(1,2-dicarboxyethyl)-AMP + GDP + phosphate + 2 H(+)</text>
        <dbReference type="Rhea" id="RHEA:15753"/>
        <dbReference type="ChEBI" id="CHEBI:15378"/>
        <dbReference type="ChEBI" id="CHEBI:29991"/>
        <dbReference type="ChEBI" id="CHEBI:37565"/>
        <dbReference type="ChEBI" id="CHEBI:43474"/>
        <dbReference type="ChEBI" id="CHEBI:57567"/>
        <dbReference type="ChEBI" id="CHEBI:58053"/>
        <dbReference type="ChEBI" id="CHEBI:58189"/>
        <dbReference type="EC" id="6.3.4.4"/>
    </reaction>
</comment>
<dbReference type="CDD" id="cd03108">
    <property type="entry name" value="AdSS"/>
    <property type="match status" value="1"/>
</dbReference>
<keyword evidence="2 8" id="KW-0436">Ligase</keyword>
<evidence type="ECO:0000256" key="10">
    <source>
        <dbReference type="RuleBase" id="RU000520"/>
    </source>
</evidence>
<evidence type="ECO:0000256" key="7">
    <source>
        <dbReference type="ARBA" id="ARBA00023134"/>
    </source>
</evidence>
<feature type="binding site" evidence="8">
    <location>
        <position position="305"/>
    </location>
    <ligand>
        <name>GTP</name>
        <dbReference type="ChEBI" id="CHEBI:37565"/>
    </ligand>
</feature>
<dbReference type="PANTHER" id="PTHR11846">
    <property type="entry name" value="ADENYLOSUCCINATE SYNTHETASE"/>
    <property type="match status" value="1"/>
</dbReference>
<dbReference type="EC" id="6.3.4.4" evidence="8 10"/>
<dbReference type="SUPFAM" id="SSF52540">
    <property type="entry name" value="P-loop containing nucleoside triphosphate hydrolases"/>
    <property type="match status" value="1"/>
</dbReference>
<evidence type="ECO:0000313" key="13">
    <source>
        <dbReference type="Proteomes" id="UP000245711"/>
    </source>
</evidence>
<name>A0A2S2BZP4_9NOCA</name>
<dbReference type="EMBL" id="JAWLUP010000050">
    <property type="protein sequence ID" value="MDV7266503.1"/>
    <property type="molecule type" value="Genomic_DNA"/>
</dbReference>
<dbReference type="InterPro" id="IPR027417">
    <property type="entry name" value="P-loop_NTPase"/>
</dbReference>
<comment type="subunit">
    <text evidence="1 8">Homodimer.</text>
</comment>
<evidence type="ECO:0000256" key="5">
    <source>
        <dbReference type="ARBA" id="ARBA00022755"/>
    </source>
</evidence>
<dbReference type="Gene3D" id="3.40.440.10">
    <property type="entry name" value="Adenylosuccinate Synthetase, subunit A, domain 1"/>
    <property type="match status" value="1"/>
</dbReference>
<dbReference type="GO" id="GO:0044208">
    <property type="term" value="P:'de novo' AMP biosynthetic process"/>
    <property type="evidence" value="ECO:0007669"/>
    <property type="project" value="UniProtKB-UniRule"/>
</dbReference>
<keyword evidence="7 8" id="KW-0342">GTP-binding</keyword>
<feature type="binding site" description="in other chain" evidence="8">
    <location>
        <begin position="38"/>
        <end position="41"/>
    </location>
    <ligand>
        <name>IMP</name>
        <dbReference type="ChEBI" id="CHEBI:58053"/>
        <note>ligand shared between dimeric partners</note>
    </ligand>
</feature>
<feature type="binding site" evidence="8">
    <location>
        <position position="40"/>
    </location>
    <ligand>
        <name>Mg(2+)</name>
        <dbReference type="ChEBI" id="CHEBI:18420"/>
    </ligand>
</feature>
<dbReference type="PROSITE" id="PS00513">
    <property type="entry name" value="ADENYLOSUCCIN_SYN_2"/>
    <property type="match status" value="1"/>
</dbReference>
<keyword evidence="6 8" id="KW-0460">Magnesium</keyword>
<dbReference type="RefSeq" id="WP_109332728.1">
    <property type="nucleotide sequence ID" value="NZ_CP021354.1"/>
</dbReference>
<dbReference type="InterPro" id="IPR042111">
    <property type="entry name" value="Adenylosuccinate_synth_dom3"/>
</dbReference>
<organism evidence="11 13">
    <name type="scientific">Rhodococcus oxybenzonivorans</name>
    <dbReference type="NCBI Taxonomy" id="1990687"/>
    <lineage>
        <taxon>Bacteria</taxon>
        <taxon>Bacillati</taxon>
        <taxon>Actinomycetota</taxon>
        <taxon>Actinomycetes</taxon>
        <taxon>Mycobacteriales</taxon>
        <taxon>Nocardiaceae</taxon>
        <taxon>Rhodococcus</taxon>
    </lineage>
</organism>
<comment type="similarity">
    <text evidence="8 10">Belongs to the adenylosuccinate synthetase family.</text>
</comment>
<evidence type="ECO:0000313" key="12">
    <source>
        <dbReference type="EMBL" id="MDV7266503.1"/>
    </source>
</evidence>
<evidence type="ECO:0000256" key="2">
    <source>
        <dbReference type="ARBA" id="ARBA00022598"/>
    </source>
</evidence>
<reference evidence="12" key="2">
    <citation type="submission" date="2023-10" db="EMBL/GenBank/DDBJ databases">
        <title>Development of a sustainable strategy for remediation of hydrocarbon-contaminated territories based on the waste exchange concept.</title>
        <authorList>
            <person name="Krivoruchko A."/>
        </authorList>
    </citation>
    <scope>NUCLEOTIDE SEQUENCE</scope>
    <source>
        <strain evidence="12">IEGM 68</strain>
    </source>
</reference>
<evidence type="ECO:0000256" key="1">
    <source>
        <dbReference type="ARBA" id="ARBA00011738"/>
    </source>
</evidence>
<feature type="binding site" evidence="8">
    <location>
        <begin position="12"/>
        <end position="18"/>
    </location>
    <ligand>
        <name>GTP</name>
        <dbReference type="ChEBI" id="CHEBI:37565"/>
    </ligand>
</feature>
<reference evidence="11 13" key="1">
    <citation type="submission" date="2017-05" db="EMBL/GenBank/DDBJ databases">
        <title>Isolation of Rhodococcus sp. S2-17 biodegrading of BP-3.</title>
        <authorList>
            <person name="Lee Y."/>
            <person name="Kim K.H."/>
            <person name="Chun B.H."/>
            <person name="Jung H.S."/>
            <person name="Jeon C.O."/>
        </authorList>
    </citation>
    <scope>NUCLEOTIDE SEQUENCE [LARGE SCALE GENOMIC DNA]</scope>
    <source>
        <strain evidence="11 13">S2-17</strain>
    </source>
</reference>
<keyword evidence="13" id="KW-1185">Reference proteome</keyword>
<dbReference type="AlphaFoldDB" id="A0A2S2BZP4"/>
<feature type="binding site" evidence="8">
    <location>
        <begin position="40"/>
        <end position="42"/>
    </location>
    <ligand>
        <name>GTP</name>
        <dbReference type="ChEBI" id="CHEBI:37565"/>
    </ligand>
</feature>
<evidence type="ECO:0000256" key="4">
    <source>
        <dbReference type="ARBA" id="ARBA00022741"/>
    </source>
</evidence>
<feature type="binding site" evidence="8">
    <location>
        <position position="143"/>
    </location>
    <ligand>
        <name>IMP</name>
        <dbReference type="ChEBI" id="CHEBI:58053"/>
        <note>ligand shared between dimeric partners</note>
    </ligand>
</feature>
<gene>
    <name evidence="8" type="primary">purA</name>
    <name evidence="11" type="ORF">CBI38_23640</name>
    <name evidence="12" type="ORF">R4315_18395</name>
</gene>
<dbReference type="Gene3D" id="3.90.170.10">
    <property type="entry name" value="Adenylosuccinate Synthetase, subunit A, domain 3"/>
    <property type="match status" value="1"/>
</dbReference>
<dbReference type="InterPro" id="IPR018220">
    <property type="entry name" value="Adenylosuccin_syn_GTP-bd"/>
</dbReference>
<feature type="binding site" description="in other chain" evidence="8">
    <location>
        <position position="239"/>
    </location>
    <ligand>
        <name>IMP</name>
        <dbReference type="ChEBI" id="CHEBI:58053"/>
        <note>ligand shared between dimeric partners</note>
    </ligand>
</feature>
<keyword evidence="4 8" id="KW-0547">Nucleotide-binding</keyword>